<dbReference type="GO" id="GO:0006281">
    <property type="term" value="P:DNA repair"/>
    <property type="evidence" value="ECO:0007669"/>
    <property type="project" value="TreeGrafter"/>
</dbReference>
<evidence type="ECO:0000313" key="6">
    <source>
        <dbReference type="Proteomes" id="UP000192418"/>
    </source>
</evidence>
<sequence length="212" mass="23708">MNLNMESIKAVVFDCDGVMFDTSGANEMYYNMVLSHFGKPELTREQFVKVHMFTVQEALEYLFPELESLTPVYDFMGTMGYDQFIPHMAREKGLKKLLAALKEKGLIRAVATNRTNTMQAVLNAHELEDAFDMVVTAADVEHPKPSPEQLHAIMKRYSLVPGQMLFVGDSSYDQMAAGTAGVPFIAFKNKALEADFHVTSMARIGEIVGIKQ</sequence>
<dbReference type="Proteomes" id="UP000192418">
    <property type="component" value="Unassembled WGS sequence"/>
</dbReference>
<comment type="pathway">
    <text evidence="2">Organic acid metabolism; glycolate biosynthesis; glycolate from 2-phosphoglycolate: step 1/1.</text>
</comment>
<proteinExistence type="inferred from homology"/>
<dbReference type="SFLD" id="SFLDS00003">
    <property type="entry name" value="Haloacid_Dehalogenase"/>
    <property type="match status" value="1"/>
</dbReference>
<dbReference type="STRING" id="1121400.SAMN02746065_11080"/>
<organism evidence="5 6">
    <name type="scientific">Desulfocicer vacuolatum DSM 3385</name>
    <dbReference type="NCBI Taxonomy" id="1121400"/>
    <lineage>
        <taxon>Bacteria</taxon>
        <taxon>Pseudomonadati</taxon>
        <taxon>Thermodesulfobacteriota</taxon>
        <taxon>Desulfobacteria</taxon>
        <taxon>Desulfobacterales</taxon>
        <taxon>Desulfobacteraceae</taxon>
        <taxon>Desulfocicer</taxon>
    </lineage>
</organism>
<evidence type="ECO:0000256" key="4">
    <source>
        <dbReference type="ARBA" id="ARBA00013078"/>
    </source>
</evidence>
<comment type="catalytic activity">
    <reaction evidence="1">
        <text>2-phosphoglycolate + H2O = glycolate + phosphate</text>
        <dbReference type="Rhea" id="RHEA:14369"/>
        <dbReference type="ChEBI" id="CHEBI:15377"/>
        <dbReference type="ChEBI" id="CHEBI:29805"/>
        <dbReference type="ChEBI" id="CHEBI:43474"/>
        <dbReference type="ChEBI" id="CHEBI:58033"/>
        <dbReference type="EC" id="3.1.3.18"/>
    </reaction>
</comment>
<dbReference type="SUPFAM" id="SSF56784">
    <property type="entry name" value="HAD-like"/>
    <property type="match status" value="1"/>
</dbReference>
<evidence type="ECO:0000256" key="1">
    <source>
        <dbReference type="ARBA" id="ARBA00000830"/>
    </source>
</evidence>
<evidence type="ECO:0000256" key="2">
    <source>
        <dbReference type="ARBA" id="ARBA00004818"/>
    </source>
</evidence>
<gene>
    <name evidence="5" type="ORF">SAMN02746065_11080</name>
</gene>
<protein>
    <recommendedName>
        <fullName evidence="4">phosphoglycolate phosphatase</fullName>
        <ecNumber evidence="4">3.1.3.18</ecNumber>
    </recommendedName>
</protein>
<comment type="similarity">
    <text evidence="3">Belongs to the HAD-like hydrolase superfamily. CbbY/CbbZ/Gph/YieH family.</text>
</comment>
<evidence type="ECO:0000313" key="5">
    <source>
        <dbReference type="EMBL" id="SMC79222.1"/>
    </source>
</evidence>
<dbReference type="InterPro" id="IPR041492">
    <property type="entry name" value="HAD_2"/>
</dbReference>
<dbReference type="GO" id="GO:0005829">
    <property type="term" value="C:cytosol"/>
    <property type="evidence" value="ECO:0007669"/>
    <property type="project" value="TreeGrafter"/>
</dbReference>
<dbReference type="PANTHER" id="PTHR43434:SF1">
    <property type="entry name" value="PHOSPHOGLYCOLATE PHOSPHATASE"/>
    <property type="match status" value="1"/>
</dbReference>
<dbReference type="InterPro" id="IPR050155">
    <property type="entry name" value="HAD-like_hydrolase_sf"/>
</dbReference>
<dbReference type="AlphaFoldDB" id="A0A1W2C2U7"/>
<name>A0A1W2C2U7_9BACT</name>
<dbReference type="OrthoDB" id="9793014at2"/>
<dbReference type="Pfam" id="PF13419">
    <property type="entry name" value="HAD_2"/>
    <property type="match status" value="1"/>
</dbReference>
<dbReference type="GO" id="GO:0008967">
    <property type="term" value="F:phosphoglycolate phosphatase activity"/>
    <property type="evidence" value="ECO:0007669"/>
    <property type="project" value="UniProtKB-EC"/>
</dbReference>
<dbReference type="Gene3D" id="3.40.50.1000">
    <property type="entry name" value="HAD superfamily/HAD-like"/>
    <property type="match status" value="1"/>
</dbReference>
<dbReference type="PRINTS" id="PR00413">
    <property type="entry name" value="HADHALOGNASE"/>
</dbReference>
<dbReference type="InterPro" id="IPR036412">
    <property type="entry name" value="HAD-like_sf"/>
</dbReference>
<dbReference type="InterPro" id="IPR023214">
    <property type="entry name" value="HAD_sf"/>
</dbReference>
<dbReference type="Gene3D" id="1.10.150.240">
    <property type="entry name" value="Putative phosphatase, domain 2"/>
    <property type="match status" value="1"/>
</dbReference>
<dbReference type="PANTHER" id="PTHR43434">
    <property type="entry name" value="PHOSPHOGLYCOLATE PHOSPHATASE"/>
    <property type="match status" value="1"/>
</dbReference>
<dbReference type="EC" id="3.1.3.18" evidence="4"/>
<dbReference type="InterPro" id="IPR006439">
    <property type="entry name" value="HAD-SF_hydro_IA"/>
</dbReference>
<reference evidence="5 6" key="1">
    <citation type="submission" date="2017-04" db="EMBL/GenBank/DDBJ databases">
        <authorList>
            <person name="Afonso C.L."/>
            <person name="Miller P.J."/>
            <person name="Scott M.A."/>
            <person name="Spackman E."/>
            <person name="Goraichik I."/>
            <person name="Dimitrov K.M."/>
            <person name="Suarez D.L."/>
            <person name="Swayne D.E."/>
        </authorList>
    </citation>
    <scope>NUCLEOTIDE SEQUENCE [LARGE SCALE GENOMIC DNA]</scope>
    <source>
        <strain evidence="5 6">DSM 3385</strain>
    </source>
</reference>
<evidence type="ECO:0000256" key="3">
    <source>
        <dbReference type="ARBA" id="ARBA00006171"/>
    </source>
</evidence>
<accession>A0A1W2C2U7</accession>
<dbReference type="SFLD" id="SFLDG01129">
    <property type="entry name" value="C1.5:_HAD__Beta-PGM__Phosphata"/>
    <property type="match status" value="1"/>
</dbReference>
<dbReference type="InterPro" id="IPR023198">
    <property type="entry name" value="PGP-like_dom2"/>
</dbReference>
<keyword evidence="6" id="KW-1185">Reference proteome</keyword>
<dbReference type="RefSeq" id="WP_084069267.1">
    <property type="nucleotide sequence ID" value="NZ_FWXY01000010.1"/>
</dbReference>
<dbReference type="EMBL" id="FWXY01000010">
    <property type="protein sequence ID" value="SMC79222.1"/>
    <property type="molecule type" value="Genomic_DNA"/>
</dbReference>